<gene>
    <name evidence="1" type="ORF">LTRI10_LOCUS3113</name>
</gene>
<reference evidence="1 2" key="1">
    <citation type="submission" date="2024-04" db="EMBL/GenBank/DDBJ databases">
        <authorList>
            <person name="Fracassetti M."/>
        </authorList>
    </citation>
    <scope>NUCLEOTIDE SEQUENCE [LARGE SCALE GENOMIC DNA]</scope>
</reference>
<evidence type="ECO:0000313" key="2">
    <source>
        <dbReference type="Proteomes" id="UP001497516"/>
    </source>
</evidence>
<dbReference type="EMBL" id="OZ034813">
    <property type="protein sequence ID" value="CAL1355346.1"/>
    <property type="molecule type" value="Genomic_DNA"/>
</dbReference>
<dbReference type="AlphaFoldDB" id="A0AAV2CGN1"/>
<proteinExistence type="predicted"/>
<dbReference type="Proteomes" id="UP001497516">
    <property type="component" value="Chromosome 1"/>
</dbReference>
<protein>
    <submittedName>
        <fullName evidence="1">Uncharacterized protein</fullName>
    </submittedName>
</protein>
<sequence>MPFIAPKAKTPGIPLHLSLPLPTPTTSIHYRRFLKNFGDKIFPVAAVVDGELRIPFFSSSFFGSKTPGNEKTPFSYKGTHNRRSKEAKIGKGESVVVPSYFSPSLYCCFVFLRMQHYSSLPLRFVFSISQLSIPADSDVSPGNCCMLVVAEKTIGVADLVGNLVEPD</sequence>
<keyword evidence="2" id="KW-1185">Reference proteome</keyword>
<evidence type="ECO:0000313" key="1">
    <source>
        <dbReference type="EMBL" id="CAL1355346.1"/>
    </source>
</evidence>
<organism evidence="1 2">
    <name type="scientific">Linum trigynum</name>
    <dbReference type="NCBI Taxonomy" id="586398"/>
    <lineage>
        <taxon>Eukaryota</taxon>
        <taxon>Viridiplantae</taxon>
        <taxon>Streptophyta</taxon>
        <taxon>Embryophyta</taxon>
        <taxon>Tracheophyta</taxon>
        <taxon>Spermatophyta</taxon>
        <taxon>Magnoliopsida</taxon>
        <taxon>eudicotyledons</taxon>
        <taxon>Gunneridae</taxon>
        <taxon>Pentapetalae</taxon>
        <taxon>rosids</taxon>
        <taxon>fabids</taxon>
        <taxon>Malpighiales</taxon>
        <taxon>Linaceae</taxon>
        <taxon>Linum</taxon>
    </lineage>
</organism>
<accession>A0AAV2CGN1</accession>
<name>A0AAV2CGN1_9ROSI</name>